<reference evidence="2" key="4">
    <citation type="journal article" date="2015" name="G3 (Bethesda)">
        <title>Genome sequences of three phytopathogenic species of the Magnaporthaceae family of fungi.</title>
        <authorList>
            <person name="Okagaki L.H."/>
            <person name="Nunes C.C."/>
            <person name="Sailsbery J."/>
            <person name="Clay B."/>
            <person name="Brown D."/>
            <person name="John T."/>
            <person name="Oh Y."/>
            <person name="Young N."/>
            <person name="Fitzgerald M."/>
            <person name="Haas B.J."/>
            <person name="Zeng Q."/>
            <person name="Young S."/>
            <person name="Adiconis X."/>
            <person name="Fan L."/>
            <person name="Levin J.Z."/>
            <person name="Mitchell T.K."/>
            <person name="Okubara P.A."/>
            <person name="Farman M.L."/>
            <person name="Kohn L.M."/>
            <person name="Birren B."/>
            <person name="Ma L.-J."/>
            <person name="Dean R.A."/>
        </authorList>
    </citation>
    <scope>NUCLEOTIDE SEQUENCE</scope>
    <source>
        <strain evidence="2">ATCC 64411 / 73-15</strain>
    </source>
</reference>
<keyword evidence="3" id="KW-1185">Reference proteome</keyword>
<dbReference type="STRING" id="644358.A0A0C4ED00"/>
<gene>
    <name evidence="1" type="ORF">MAPG_10591</name>
</gene>
<dbReference type="eggNOG" id="ENOG502RAQ3">
    <property type="taxonomic scope" value="Eukaryota"/>
</dbReference>
<evidence type="ECO:0000313" key="3">
    <source>
        <dbReference type="Proteomes" id="UP000011715"/>
    </source>
</evidence>
<reference evidence="2" key="5">
    <citation type="submission" date="2015-06" db="UniProtKB">
        <authorList>
            <consortium name="EnsemblFungi"/>
        </authorList>
    </citation>
    <scope>IDENTIFICATION</scope>
    <source>
        <strain evidence="2">ATCC 64411</strain>
    </source>
</reference>
<dbReference type="AlphaFoldDB" id="A0A0C4ED00"/>
<dbReference type="EMBL" id="GL876975">
    <property type="protein sequence ID" value="KLU90739.1"/>
    <property type="molecule type" value="Genomic_DNA"/>
</dbReference>
<name>A0A0C4ED00_MAGP6</name>
<reference evidence="3" key="1">
    <citation type="submission" date="2010-05" db="EMBL/GenBank/DDBJ databases">
        <title>The genome sequence of Magnaporthe poae strain ATCC 64411.</title>
        <authorList>
            <person name="Ma L.-J."/>
            <person name="Dead R."/>
            <person name="Young S."/>
            <person name="Zeng Q."/>
            <person name="Koehrsen M."/>
            <person name="Alvarado L."/>
            <person name="Berlin A."/>
            <person name="Chapman S.B."/>
            <person name="Chen Z."/>
            <person name="Freedman E."/>
            <person name="Gellesch M."/>
            <person name="Goldberg J."/>
            <person name="Griggs A."/>
            <person name="Gujja S."/>
            <person name="Heilman E.R."/>
            <person name="Heiman D."/>
            <person name="Hepburn T."/>
            <person name="Howarth C."/>
            <person name="Jen D."/>
            <person name="Larson L."/>
            <person name="Mehta T."/>
            <person name="Neiman D."/>
            <person name="Pearson M."/>
            <person name="Roberts A."/>
            <person name="Saif S."/>
            <person name="Shea T."/>
            <person name="Shenoy N."/>
            <person name="Sisk P."/>
            <person name="Stolte C."/>
            <person name="Sykes S."/>
            <person name="Walk T."/>
            <person name="White J."/>
            <person name="Yandava C."/>
            <person name="Haas B."/>
            <person name="Nusbaum C."/>
            <person name="Birren B."/>
        </authorList>
    </citation>
    <scope>NUCLEOTIDE SEQUENCE [LARGE SCALE GENOMIC DNA]</scope>
    <source>
        <strain evidence="3">ATCC 64411 / 73-15</strain>
    </source>
</reference>
<protein>
    <submittedName>
        <fullName evidence="1 2">Uncharacterized protein</fullName>
    </submittedName>
</protein>
<dbReference type="PANTHER" id="PTHR35392:SF3">
    <property type="entry name" value="ZN(2)-C6 FUNGAL-TYPE DOMAIN-CONTAINING PROTEIN"/>
    <property type="match status" value="1"/>
</dbReference>
<organism evidence="2 3">
    <name type="scientific">Magnaporthiopsis poae (strain ATCC 64411 / 73-15)</name>
    <name type="common">Kentucky bluegrass fungus</name>
    <name type="synonym">Magnaporthe poae</name>
    <dbReference type="NCBI Taxonomy" id="644358"/>
    <lineage>
        <taxon>Eukaryota</taxon>
        <taxon>Fungi</taxon>
        <taxon>Dikarya</taxon>
        <taxon>Ascomycota</taxon>
        <taxon>Pezizomycotina</taxon>
        <taxon>Sordariomycetes</taxon>
        <taxon>Sordariomycetidae</taxon>
        <taxon>Magnaporthales</taxon>
        <taxon>Magnaporthaceae</taxon>
        <taxon>Magnaporthiopsis</taxon>
    </lineage>
</organism>
<dbReference type="EnsemblFungi" id="MAPG_10591T0">
    <property type="protein sequence ID" value="MAPG_10591T0"/>
    <property type="gene ID" value="MAPG_10591"/>
</dbReference>
<reference evidence="1" key="2">
    <citation type="submission" date="2010-05" db="EMBL/GenBank/DDBJ databases">
        <title>The Genome Sequence of Magnaporthe poae strain ATCC 64411.</title>
        <authorList>
            <consortium name="The Broad Institute Genome Sequencing Platform"/>
            <consortium name="Broad Institute Genome Sequencing Center for Infectious Disease"/>
            <person name="Ma L.-J."/>
            <person name="Dead R."/>
            <person name="Young S."/>
            <person name="Zeng Q."/>
            <person name="Koehrsen M."/>
            <person name="Alvarado L."/>
            <person name="Berlin A."/>
            <person name="Chapman S.B."/>
            <person name="Chen Z."/>
            <person name="Freedman E."/>
            <person name="Gellesch M."/>
            <person name="Goldberg J."/>
            <person name="Griggs A."/>
            <person name="Gujja S."/>
            <person name="Heilman E.R."/>
            <person name="Heiman D."/>
            <person name="Hepburn T."/>
            <person name="Howarth C."/>
            <person name="Jen D."/>
            <person name="Larson L."/>
            <person name="Mehta T."/>
            <person name="Neiman D."/>
            <person name="Pearson M."/>
            <person name="Roberts A."/>
            <person name="Saif S."/>
            <person name="Shea T."/>
            <person name="Shenoy N."/>
            <person name="Sisk P."/>
            <person name="Stolte C."/>
            <person name="Sykes S."/>
            <person name="Walk T."/>
            <person name="White J."/>
            <person name="Yandava C."/>
            <person name="Haas B."/>
            <person name="Nusbaum C."/>
            <person name="Birren B."/>
        </authorList>
    </citation>
    <scope>NUCLEOTIDE SEQUENCE</scope>
    <source>
        <strain evidence="1">ATCC 64411</strain>
    </source>
</reference>
<evidence type="ECO:0000313" key="1">
    <source>
        <dbReference type="EMBL" id="KLU90739.1"/>
    </source>
</evidence>
<proteinExistence type="predicted"/>
<dbReference type="EMBL" id="ADBL01002368">
    <property type="status" value="NOT_ANNOTATED_CDS"/>
    <property type="molecule type" value="Genomic_DNA"/>
</dbReference>
<dbReference type="InterPro" id="IPR052973">
    <property type="entry name" value="Fungal_sec-metab_reg_TF"/>
</dbReference>
<dbReference type="PANTHER" id="PTHR35392">
    <property type="entry name" value="ZN(II)2CYS6 TRANSCRIPTION FACTOR (EUROFUNG)-RELATED-RELATED"/>
    <property type="match status" value="1"/>
</dbReference>
<dbReference type="OMA" id="HECEDIC"/>
<reference evidence="1" key="3">
    <citation type="submission" date="2011-03" db="EMBL/GenBank/DDBJ databases">
        <title>Annotation of Magnaporthe poae ATCC 64411.</title>
        <authorList>
            <person name="Ma L.-J."/>
            <person name="Dead R."/>
            <person name="Young S.K."/>
            <person name="Zeng Q."/>
            <person name="Gargeya S."/>
            <person name="Fitzgerald M."/>
            <person name="Haas B."/>
            <person name="Abouelleil A."/>
            <person name="Alvarado L."/>
            <person name="Arachchi H.M."/>
            <person name="Berlin A."/>
            <person name="Brown A."/>
            <person name="Chapman S.B."/>
            <person name="Chen Z."/>
            <person name="Dunbar C."/>
            <person name="Freedman E."/>
            <person name="Gearin G."/>
            <person name="Gellesch M."/>
            <person name="Goldberg J."/>
            <person name="Griggs A."/>
            <person name="Gujja S."/>
            <person name="Heiman D."/>
            <person name="Howarth C."/>
            <person name="Larson L."/>
            <person name="Lui A."/>
            <person name="MacDonald P.J.P."/>
            <person name="Mehta T."/>
            <person name="Montmayeur A."/>
            <person name="Murphy C."/>
            <person name="Neiman D."/>
            <person name="Pearson M."/>
            <person name="Priest M."/>
            <person name="Roberts A."/>
            <person name="Saif S."/>
            <person name="Shea T."/>
            <person name="Shenoy N."/>
            <person name="Sisk P."/>
            <person name="Stolte C."/>
            <person name="Sykes S."/>
            <person name="Yandava C."/>
            <person name="Wortman J."/>
            <person name="Nusbaum C."/>
            <person name="Birren B."/>
        </authorList>
    </citation>
    <scope>NUCLEOTIDE SEQUENCE</scope>
    <source>
        <strain evidence="1">ATCC 64411</strain>
    </source>
</reference>
<dbReference type="VEuPathDB" id="FungiDB:MAPG_10591"/>
<dbReference type="Proteomes" id="UP000011715">
    <property type="component" value="Unassembled WGS sequence"/>
</dbReference>
<dbReference type="OrthoDB" id="5362630at2759"/>
<accession>A0A0C4ED00</accession>
<evidence type="ECO:0000313" key="2">
    <source>
        <dbReference type="EnsemblFungi" id="MAPG_10591T0"/>
    </source>
</evidence>
<sequence length="375" mass="42568">MGDSQLADTVLDVNFIRPGSLDLTPRNHGEEPQWADDEVRRIEISLGLCGHPLVLNVRRFIPGIGDATARNWIRPDGVTHVQTPLAPYAVDNIDDARETIKAYINDNCLCFAEVVRNSHPAVITVYARTGDYVRELRDVATGATADDTDKELLELVERYCRVWWGIRNMMGSSWLIGDEMLGMKPVYDDGYPLQGKVSCPRQVVQTAGCLLSQAIRPCQALFLEAMREALDPARGREFGERAFFTVFLVTFIVLHEAEDTNKDRERYARQNFKTEKFSMPSYIKDLHESVRRLVHYWLIFAKNLGVDFSTKQTLEASLGFLDKAKRDLVVSNYDEIVSRTSPSVCASPSTWLQDLCFVTHMFDVPWDANAFYQGE</sequence>